<dbReference type="Gene3D" id="2.40.128.520">
    <property type="match status" value="1"/>
</dbReference>
<proteinExistence type="predicted"/>
<protein>
    <submittedName>
        <fullName evidence="3">DUF2147 domain-containing protein</fullName>
    </submittedName>
</protein>
<accession>A0ABS5R9W0</accession>
<keyword evidence="1" id="KW-0732">Signal</keyword>
<dbReference type="PANTHER" id="PTHR36919:SF2">
    <property type="entry name" value="BLL6627 PROTEIN"/>
    <property type="match status" value="1"/>
</dbReference>
<evidence type="ECO:0000313" key="4">
    <source>
        <dbReference type="Proteomes" id="UP001166585"/>
    </source>
</evidence>
<dbReference type="PANTHER" id="PTHR36919">
    <property type="entry name" value="BLR1215 PROTEIN"/>
    <property type="match status" value="1"/>
</dbReference>
<dbReference type="RefSeq" id="WP_213756431.1">
    <property type="nucleotide sequence ID" value="NZ_JAHCQH010000020.1"/>
</dbReference>
<dbReference type="EMBL" id="JAHCQH010000020">
    <property type="protein sequence ID" value="MBS9478463.1"/>
    <property type="molecule type" value="Genomic_DNA"/>
</dbReference>
<evidence type="ECO:0000256" key="1">
    <source>
        <dbReference type="SAM" id="SignalP"/>
    </source>
</evidence>
<dbReference type="InterPro" id="IPR019223">
    <property type="entry name" value="DUF2147"/>
</dbReference>
<sequence length="156" mass="16847">MRNSVMGSLLAASLAAAITALPSSQALAQASSPDQIVGVWEAENGNIKLEMFDAGGSYAARMIYGKLVVEADGKTFKKDTLNPDPALRGRSLEGIVFVTDLTWDERDRRWEGGNFYSGATGRTMSAQAELVGEKMEVRAYMGTPLLGQSIVFRRVP</sequence>
<feature type="signal peptide" evidence="1">
    <location>
        <begin position="1"/>
        <end position="28"/>
    </location>
</feature>
<dbReference type="Proteomes" id="UP001166585">
    <property type="component" value="Unassembled WGS sequence"/>
</dbReference>
<feature type="chain" id="PRO_5046034595" evidence="1">
    <location>
        <begin position="29"/>
        <end position="156"/>
    </location>
</feature>
<name>A0ABS5R9W0_9HYPH</name>
<keyword evidence="4" id="KW-1185">Reference proteome</keyword>
<gene>
    <name evidence="3" type="ORF">KIP89_15220</name>
</gene>
<organism evidence="3 4">
    <name type="scientific">Ancylobacter radicis</name>
    <dbReference type="NCBI Taxonomy" id="2836179"/>
    <lineage>
        <taxon>Bacteria</taxon>
        <taxon>Pseudomonadati</taxon>
        <taxon>Pseudomonadota</taxon>
        <taxon>Alphaproteobacteria</taxon>
        <taxon>Hyphomicrobiales</taxon>
        <taxon>Xanthobacteraceae</taxon>
        <taxon>Ancylobacter</taxon>
    </lineage>
</organism>
<comment type="caution">
    <text evidence="3">The sequence shown here is derived from an EMBL/GenBank/DDBJ whole genome shotgun (WGS) entry which is preliminary data.</text>
</comment>
<dbReference type="Pfam" id="PF09917">
    <property type="entry name" value="DUF2147"/>
    <property type="match status" value="1"/>
</dbReference>
<reference evidence="3" key="1">
    <citation type="submission" date="2021-05" db="EMBL/GenBank/DDBJ databases">
        <authorList>
            <person name="Sun Q."/>
            <person name="Inoue M."/>
        </authorList>
    </citation>
    <scope>NUCLEOTIDE SEQUENCE</scope>
    <source>
        <strain evidence="3">VKM B-3255</strain>
    </source>
</reference>
<evidence type="ECO:0000313" key="3">
    <source>
        <dbReference type="EMBL" id="MBS9478463.1"/>
    </source>
</evidence>
<evidence type="ECO:0000259" key="2">
    <source>
        <dbReference type="Pfam" id="PF09917"/>
    </source>
</evidence>
<feature type="domain" description="DUF2147" evidence="2">
    <location>
        <begin position="38"/>
        <end position="154"/>
    </location>
</feature>